<dbReference type="InterPro" id="IPR035931">
    <property type="entry name" value="YlxR-like_sf"/>
</dbReference>
<dbReference type="CDD" id="cd00279">
    <property type="entry name" value="YlxR"/>
    <property type="match status" value="1"/>
</dbReference>
<gene>
    <name evidence="2" type="ORF">DY251_06465</name>
</gene>
<reference evidence="3" key="1">
    <citation type="submission" date="2018-08" db="EMBL/GenBank/DDBJ databases">
        <authorList>
            <person name="Im W.T."/>
        </authorList>
    </citation>
    <scope>NUCLEOTIDE SEQUENCE [LARGE SCALE GENOMIC DNA]</scope>
    <source>
        <strain evidence="3">LA-28</strain>
    </source>
</reference>
<dbReference type="InterPro" id="IPR037465">
    <property type="entry name" value="YlxR"/>
</dbReference>
<dbReference type="NCBIfam" id="NF006622">
    <property type="entry name" value="PRK09190.1"/>
    <property type="match status" value="1"/>
</dbReference>
<proteinExistence type="predicted"/>
<organism evidence="2 3">
    <name type="scientific">Mesorhizobium denitrificans</name>
    <dbReference type="NCBI Taxonomy" id="2294114"/>
    <lineage>
        <taxon>Bacteria</taxon>
        <taxon>Pseudomonadati</taxon>
        <taxon>Pseudomonadota</taxon>
        <taxon>Alphaproteobacteria</taxon>
        <taxon>Hyphomicrobiales</taxon>
        <taxon>Phyllobacteriaceae</taxon>
        <taxon>Mesorhizobium</taxon>
    </lineage>
</organism>
<evidence type="ECO:0000259" key="1">
    <source>
        <dbReference type="Pfam" id="PF04296"/>
    </source>
</evidence>
<name>A0A371XHD1_9HYPH</name>
<dbReference type="AlphaFoldDB" id="A0A371XHD1"/>
<comment type="caution">
    <text evidence="2">The sequence shown here is derived from an EMBL/GenBank/DDBJ whole genome shotgun (WGS) entry which is preliminary data.</text>
</comment>
<dbReference type="Gene3D" id="3.30.1330.30">
    <property type="match status" value="1"/>
</dbReference>
<dbReference type="Pfam" id="PF04296">
    <property type="entry name" value="YlxR"/>
    <property type="match status" value="1"/>
</dbReference>
<dbReference type="InterPro" id="IPR007393">
    <property type="entry name" value="YlxR_dom"/>
</dbReference>
<dbReference type="Gene3D" id="3.30.1230.10">
    <property type="entry name" value="YlxR-like"/>
    <property type="match status" value="1"/>
</dbReference>
<dbReference type="PANTHER" id="PTHR34215:SF1">
    <property type="entry name" value="YLXR DOMAIN-CONTAINING PROTEIN"/>
    <property type="match status" value="1"/>
</dbReference>
<feature type="domain" description="YlxR" evidence="1">
    <location>
        <begin position="7"/>
        <end position="77"/>
    </location>
</feature>
<evidence type="ECO:0000313" key="3">
    <source>
        <dbReference type="Proteomes" id="UP000262379"/>
    </source>
</evidence>
<dbReference type="SUPFAM" id="SSF64376">
    <property type="entry name" value="YlxR-like"/>
    <property type="match status" value="1"/>
</dbReference>
<dbReference type="Proteomes" id="UP000262379">
    <property type="component" value="Unassembled WGS sequence"/>
</dbReference>
<protein>
    <submittedName>
        <fullName evidence="2">RNA-binding protein</fullName>
    </submittedName>
</protein>
<dbReference type="PANTHER" id="PTHR34215">
    <property type="entry name" value="BLL0784 PROTEIN"/>
    <property type="match status" value="1"/>
</dbReference>
<dbReference type="EMBL" id="QURN01000004">
    <property type="protein sequence ID" value="RFC68603.1"/>
    <property type="molecule type" value="Genomic_DNA"/>
</dbReference>
<evidence type="ECO:0000313" key="2">
    <source>
        <dbReference type="EMBL" id="RFC68603.1"/>
    </source>
</evidence>
<dbReference type="InterPro" id="IPR029064">
    <property type="entry name" value="Ribosomal_eL30-like_sf"/>
</dbReference>
<keyword evidence="3" id="KW-1185">Reference proteome</keyword>
<dbReference type="SUPFAM" id="SSF55315">
    <property type="entry name" value="L30e-like"/>
    <property type="match status" value="1"/>
</dbReference>
<accession>A0A371XHD1</accession>
<sequence length="220" mass="22913">MDEMNDRTCIVTRQNADPDLLIRFVAAPDSTVVPDLKRNLPGRGCWVTSDREHVDKAAASKKLFTRALRAGVTVPADLGAQVDRLLAKTALGSLGLARKAGKVALGATKVENAVRSGTAALVLHAFEAADDGVRKVTQARRATVHLGGPDIPAYKLFAESELGLALGSTNVIHAAVLAGDAGTAAVKRIEALDRYRGGSPAAQAISAAIAPNDDAAEDME</sequence>